<dbReference type="Proteomes" id="UP001299546">
    <property type="component" value="Unassembled WGS sequence"/>
</dbReference>
<comment type="caution">
    <text evidence="2">The sequence shown here is derived from an EMBL/GenBank/DDBJ whole genome shotgun (WGS) entry which is preliminary data.</text>
</comment>
<feature type="domain" description="DUF1540" evidence="1">
    <location>
        <begin position="63"/>
        <end position="101"/>
    </location>
</feature>
<organism evidence="2 3">
    <name type="scientific">Bariatricus massiliensis</name>
    <dbReference type="NCBI Taxonomy" id="1745713"/>
    <lineage>
        <taxon>Bacteria</taxon>
        <taxon>Bacillati</taxon>
        <taxon>Bacillota</taxon>
        <taxon>Clostridia</taxon>
        <taxon>Lachnospirales</taxon>
        <taxon>Lachnospiraceae</taxon>
        <taxon>Bariatricus</taxon>
    </lineage>
</organism>
<dbReference type="RefSeq" id="WP_066731534.1">
    <property type="nucleotide sequence ID" value="NZ_JAJCIQ010000001.1"/>
</dbReference>
<evidence type="ECO:0000313" key="2">
    <source>
        <dbReference type="EMBL" id="MCB7385668.1"/>
    </source>
</evidence>
<dbReference type="InterPro" id="IPR011437">
    <property type="entry name" value="DUF1540"/>
</dbReference>
<proteinExistence type="predicted"/>
<gene>
    <name evidence="2" type="ORF">LIZ65_00050</name>
</gene>
<keyword evidence="3" id="KW-1185">Reference proteome</keyword>
<protein>
    <submittedName>
        <fullName evidence="2">DUF1540 domain-containing protein</fullName>
    </submittedName>
</protein>
<reference evidence="2 3" key="1">
    <citation type="submission" date="2021-10" db="EMBL/GenBank/DDBJ databases">
        <title>Collection of gut derived symbiotic bacterial strains cultured from healthy donors.</title>
        <authorList>
            <person name="Lin H."/>
            <person name="Littmann E."/>
            <person name="Kohout C."/>
            <person name="Pamer E.G."/>
        </authorList>
    </citation>
    <scope>NUCLEOTIDE SEQUENCE [LARGE SCALE GENOMIC DNA]</scope>
    <source>
        <strain evidence="2 3">DFI.1.165</strain>
    </source>
</reference>
<accession>A0ABS8DBC1</accession>
<dbReference type="EMBL" id="JAJCIS010000001">
    <property type="protein sequence ID" value="MCB7385668.1"/>
    <property type="molecule type" value="Genomic_DNA"/>
</dbReference>
<evidence type="ECO:0000259" key="1">
    <source>
        <dbReference type="Pfam" id="PF07561"/>
    </source>
</evidence>
<feature type="domain" description="DUF1540" evidence="1">
    <location>
        <begin position="5"/>
        <end position="42"/>
    </location>
</feature>
<sequence length="106" mass="11472">MPELKCTVQTCLHNKNFYCDLNAIKVGGDSAKRAEETCCDSFEERKSGTYSNVTGEATPTSKIDCKAVECKYNEECACHAGKISVEGSQACQCSQTECATFTCCGK</sequence>
<dbReference type="Pfam" id="PF07561">
    <property type="entry name" value="DUF1540"/>
    <property type="match status" value="2"/>
</dbReference>
<name>A0ABS8DBC1_9FIRM</name>
<evidence type="ECO:0000313" key="3">
    <source>
        <dbReference type="Proteomes" id="UP001299546"/>
    </source>
</evidence>